<feature type="domain" description="NB-ARC" evidence="4">
    <location>
        <begin position="38"/>
        <end position="207"/>
    </location>
</feature>
<evidence type="ECO:0000259" key="5">
    <source>
        <dbReference type="Pfam" id="PF23559"/>
    </source>
</evidence>
<proteinExistence type="predicted"/>
<dbReference type="Pfam" id="PF25019">
    <property type="entry name" value="LRR_R13L1-DRL21"/>
    <property type="match status" value="1"/>
</dbReference>
<name>A0A0B2SIN2_GLYSO</name>
<feature type="domain" description="Disease resistance protein winged helix" evidence="5">
    <location>
        <begin position="265"/>
        <end position="333"/>
    </location>
</feature>
<dbReference type="Proteomes" id="UP000053555">
    <property type="component" value="Unassembled WGS sequence"/>
</dbReference>
<dbReference type="InterPro" id="IPR032675">
    <property type="entry name" value="LRR_dom_sf"/>
</dbReference>
<dbReference type="InterPro" id="IPR058922">
    <property type="entry name" value="WHD_DRP"/>
</dbReference>
<reference evidence="7" key="1">
    <citation type="submission" date="2014-07" db="EMBL/GenBank/DDBJ databases">
        <title>Identification of a novel salt tolerance gene in wild soybean by whole-genome sequencing.</title>
        <authorList>
            <person name="Lam H.-M."/>
            <person name="Qi X."/>
            <person name="Li M.-W."/>
            <person name="Liu X."/>
            <person name="Xie M."/>
            <person name="Ni M."/>
            <person name="Xu X."/>
        </authorList>
    </citation>
    <scope>NUCLEOTIDE SEQUENCE [LARGE SCALE GENOMIC DNA]</scope>
    <source>
        <tissue evidence="7">Root</tissue>
    </source>
</reference>
<dbReference type="Gene3D" id="3.80.10.10">
    <property type="entry name" value="Ribonuclease Inhibitor"/>
    <property type="match status" value="3"/>
</dbReference>
<dbReference type="AlphaFoldDB" id="A0A0B2SIN2"/>
<dbReference type="InterPro" id="IPR042197">
    <property type="entry name" value="Apaf_helical"/>
</dbReference>
<dbReference type="InterPro" id="IPR036388">
    <property type="entry name" value="WH-like_DNA-bd_sf"/>
</dbReference>
<dbReference type="PANTHER" id="PTHR36766">
    <property type="entry name" value="PLANT BROAD-SPECTRUM MILDEW RESISTANCE PROTEIN RPW8"/>
    <property type="match status" value="1"/>
</dbReference>
<dbReference type="Gene3D" id="1.10.10.10">
    <property type="entry name" value="Winged helix-like DNA-binding domain superfamily/Winged helix DNA-binding domain"/>
    <property type="match status" value="1"/>
</dbReference>
<dbReference type="EMBL" id="KN642781">
    <property type="protein sequence ID" value="KHN44895.1"/>
    <property type="molecule type" value="Genomic_DNA"/>
</dbReference>
<dbReference type="Gene3D" id="3.40.50.300">
    <property type="entry name" value="P-loop containing nucleotide triphosphate hydrolases"/>
    <property type="match status" value="1"/>
</dbReference>
<dbReference type="PANTHER" id="PTHR36766:SF51">
    <property type="entry name" value="DISEASE RESISTANCE RPP13-LIKE PROTEIN 1"/>
    <property type="match status" value="1"/>
</dbReference>
<sequence>MKGLPLQVMAGESNEPWNALPTTSLEDGYGMYGRDTDKEAIMELVKDSSDGVPVSVIAIVGMGGVGKTTLARSVFNDGNLKQMFDLNAWVCVSDQFDIVKVTKTMIEQITQKSCKLNDLNLLQHELMDKLKDKKFLIVLDDVWIEDYDNWSNLTKPLLHGTRGSKILFTTRNENVVNVVPYRIVQVYPLSKLSNEDCWLVFANHAFPLSESSGEDRRALEKIGRDIVKKCNGLPLAARSLGAMLRRKHAIRDWDIILKSDIWDLPENYEFQKNDLILLWMAEDLLKLPNNGNALEIGYEYFDDLVSRSFFQRSKSNRTWDNCFVMHDLVHDLALYLGGEFYFRSEELGKETKIGMKTRHLSVTKFSDPISDIEVFNKLQSLRTFLAIDFKDSRFNNEKAPGKLLHLRYLNLSSTRIVTLPESLCNLYNLQTLVLSGCRLLTRLPTDMENLVNLCHLHIYGTRIEEMPRGMGMLSHLQHLDFFIVGNNKENGIKELGTLSNLHGSLSIRNLENVTRSNEALEARMLDKKHISHLSLEWSNDTDFQTELDVLCKLKPHHGLEYLTIEGYNGTIFPDWVGNFSYHNLRILGNCCVLPSLGQLPSLKKLYISNLGSVKTVDAGFYKNEDCPSVTPFSSLEFLSIDEMCCWELWSIPESDAFPLLKSLTIVDCPKLRGDLPNHLPALETLMIRNCELLVSSLPRAPILKRLEIHKSNNVSLHVFPLLLESIEVEGSPMVESMIEAISSIEPTCLQRLTLMDCSSAISFPGGRLPASVKDLCINNLKNLEFPTQHKHELLESLVLDNSCDSLTSLPLVTFANLKSLKIDNCEHLESLLVSGAESFKSLCSLKIFRCPNFVSFWREGLPAPNLTRIEVLNCDKLKSLPDKISSLLPKLEYLQISNCPEIESFPEGGMPPNLRTVWIFNCEKLMSGLAWPSMGMLTRLTVAYLCVGGRCDGIKSFPKEGLLPPSLTSLKLYKLSNLEMLDCTGLLHLTSLQKLIIGNCPLLENMAGERLPVSLIKLTIGGCPLLEKQCRRKHPQIWPKISHIPDLPGQKEEEARAQSADGKVFKIVPWLHLEHSTNNSLSIRA</sequence>
<keyword evidence="3" id="KW-0611">Plant defense</keyword>
<evidence type="ECO:0000259" key="4">
    <source>
        <dbReference type="Pfam" id="PF00931"/>
    </source>
</evidence>
<protein>
    <submittedName>
        <fullName evidence="7">Putative disease resistance RPP13-like protein 1</fullName>
    </submittedName>
</protein>
<keyword evidence="2" id="KW-0677">Repeat</keyword>
<keyword evidence="1" id="KW-0433">Leucine-rich repeat</keyword>
<dbReference type="InterPro" id="IPR056789">
    <property type="entry name" value="LRR_R13L1-DRL21"/>
</dbReference>
<feature type="domain" description="R13L1/DRL21-like LRR repeat region" evidence="6">
    <location>
        <begin position="492"/>
        <end position="609"/>
    </location>
</feature>
<evidence type="ECO:0000259" key="6">
    <source>
        <dbReference type="Pfam" id="PF25019"/>
    </source>
</evidence>
<dbReference type="GO" id="GO:0043531">
    <property type="term" value="F:ADP binding"/>
    <property type="evidence" value="ECO:0007669"/>
    <property type="project" value="InterPro"/>
</dbReference>
<dbReference type="Gene3D" id="1.10.8.430">
    <property type="entry name" value="Helical domain of apoptotic protease-activating factors"/>
    <property type="match status" value="1"/>
</dbReference>
<evidence type="ECO:0000256" key="3">
    <source>
        <dbReference type="ARBA" id="ARBA00022821"/>
    </source>
</evidence>
<accession>A0A0B2SIN2</accession>
<dbReference type="InterPro" id="IPR002182">
    <property type="entry name" value="NB-ARC"/>
</dbReference>
<evidence type="ECO:0000256" key="2">
    <source>
        <dbReference type="ARBA" id="ARBA00022737"/>
    </source>
</evidence>
<dbReference type="SUPFAM" id="SSF52058">
    <property type="entry name" value="L domain-like"/>
    <property type="match status" value="2"/>
</dbReference>
<gene>
    <name evidence="7" type="ORF">glysoja_042925</name>
</gene>
<evidence type="ECO:0000256" key="1">
    <source>
        <dbReference type="ARBA" id="ARBA00022614"/>
    </source>
</evidence>
<dbReference type="Pfam" id="PF23559">
    <property type="entry name" value="WHD_DRP"/>
    <property type="match status" value="1"/>
</dbReference>
<dbReference type="GO" id="GO:0006952">
    <property type="term" value="P:defense response"/>
    <property type="evidence" value="ECO:0007669"/>
    <property type="project" value="UniProtKB-KW"/>
</dbReference>
<dbReference type="Pfam" id="PF00931">
    <property type="entry name" value="NB-ARC"/>
    <property type="match status" value="1"/>
</dbReference>
<evidence type="ECO:0000313" key="7">
    <source>
        <dbReference type="EMBL" id="KHN44895.1"/>
    </source>
</evidence>
<dbReference type="InterPro" id="IPR027417">
    <property type="entry name" value="P-loop_NTPase"/>
</dbReference>
<dbReference type="SUPFAM" id="SSF52540">
    <property type="entry name" value="P-loop containing nucleoside triphosphate hydrolases"/>
    <property type="match status" value="1"/>
</dbReference>
<organism evidence="7">
    <name type="scientific">Glycine soja</name>
    <name type="common">Wild soybean</name>
    <dbReference type="NCBI Taxonomy" id="3848"/>
    <lineage>
        <taxon>Eukaryota</taxon>
        <taxon>Viridiplantae</taxon>
        <taxon>Streptophyta</taxon>
        <taxon>Embryophyta</taxon>
        <taxon>Tracheophyta</taxon>
        <taxon>Spermatophyta</taxon>
        <taxon>Magnoliopsida</taxon>
        <taxon>eudicotyledons</taxon>
        <taxon>Gunneridae</taxon>
        <taxon>Pentapetalae</taxon>
        <taxon>rosids</taxon>
        <taxon>fabids</taxon>
        <taxon>Fabales</taxon>
        <taxon>Fabaceae</taxon>
        <taxon>Papilionoideae</taxon>
        <taxon>50 kb inversion clade</taxon>
        <taxon>NPAAA clade</taxon>
        <taxon>indigoferoid/millettioid clade</taxon>
        <taxon>Phaseoleae</taxon>
        <taxon>Glycine</taxon>
        <taxon>Glycine subgen. Soja</taxon>
    </lineage>
</organism>
<dbReference type="FunFam" id="3.40.50.300:FF:001091">
    <property type="entry name" value="Probable disease resistance protein At1g61300"/>
    <property type="match status" value="1"/>
</dbReference>
<dbReference type="PRINTS" id="PR00364">
    <property type="entry name" value="DISEASERSIST"/>
</dbReference>